<dbReference type="PANTHER" id="PTHR47237">
    <property type="entry name" value="SLL0310 PROTEIN"/>
    <property type="match status" value="1"/>
</dbReference>
<evidence type="ECO:0000259" key="1">
    <source>
        <dbReference type="PROSITE" id="PS51186"/>
    </source>
</evidence>
<dbReference type="InterPro" id="IPR000182">
    <property type="entry name" value="GNAT_dom"/>
</dbReference>
<dbReference type="KEGG" id="lak:106160862"/>
<name>A0A1S3I4A0_LINAN</name>
<dbReference type="GeneID" id="106160862"/>
<evidence type="ECO:0000313" key="3">
    <source>
        <dbReference type="RefSeq" id="XP_013393087.1"/>
    </source>
</evidence>
<dbReference type="InterPro" id="IPR052729">
    <property type="entry name" value="Acyl/Acetyltrans_Enzymes"/>
</dbReference>
<sequence>MAAVVDRDGFRVRKASMCDADDIWGIVREEGWRPYSLQLIKAYIEIAKDGWWVAEIDGEIIGCVMLYSFNETSTFLGILIVKSKHRGKGIARALNAEADRLAAGRTISLIGSEAVIPMYLKWGYKKSLRGGVGKYMVTIKRIPLAEAAESKYEIKDYSEVDWKAILDYDTSFHAIPREHVLKTWFGIEDAQTKVLLQDGEIAGYGTIMPANDGFAVSPLYGETAEACLVLLKRLVAPLPPTSPAYLTIPDSSQAGQILLEANADTTKQTMYGHALETGDSPPLPKWSNAMSLISVSFCFL</sequence>
<dbReference type="Gene3D" id="3.40.630.30">
    <property type="match status" value="1"/>
</dbReference>
<feature type="domain" description="N-acetyltransferase" evidence="1">
    <location>
        <begin position="10"/>
        <end position="145"/>
    </location>
</feature>
<dbReference type="CDD" id="cd04301">
    <property type="entry name" value="NAT_SF"/>
    <property type="match status" value="1"/>
</dbReference>
<dbReference type="RefSeq" id="XP_013393087.1">
    <property type="nucleotide sequence ID" value="XM_013537633.1"/>
</dbReference>
<dbReference type="InParanoid" id="A0A1S3I4A0"/>
<accession>A0A1S3I4A0</accession>
<reference evidence="3" key="1">
    <citation type="submission" date="2025-08" db="UniProtKB">
        <authorList>
            <consortium name="RefSeq"/>
        </authorList>
    </citation>
    <scope>IDENTIFICATION</scope>
    <source>
        <tissue evidence="3">Gonads</tissue>
    </source>
</reference>
<dbReference type="InterPro" id="IPR016181">
    <property type="entry name" value="Acyl_CoA_acyltransferase"/>
</dbReference>
<evidence type="ECO:0000313" key="2">
    <source>
        <dbReference type="Proteomes" id="UP000085678"/>
    </source>
</evidence>
<dbReference type="Gene3D" id="3.40.630.90">
    <property type="match status" value="1"/>
</dbReference>
<dbReference type="InterPro" id="IPR041496">
    <property type="entry name" value="YitH/HolE_GNAT"/>
</dbReference>
<dbReference type="Pfam" id="PF18014">
    <property type="entry name" value="Acetyltransf_18"/>
    <property type="match status" value="1"/>
</dbReference>
<proteinExistence type="predicted"/>
<dbReference type="PANTHER" id="PTHR47237:SF1">
    <property type="entry name" value="SLL0310 PROTEIN"/>
    <property type="match status" value="1"/>
</dbReference>
<dbReference type="AlphaFoldDB" id="A0A1S3I4A0"/>
<dbReference type="PROSITE" id="PS51186">
    <property type="entry name" value="GNAT"/>
    <property type="match status" value="1"/>
</dbReference>
<dbReference type="GO" id="GO:0016747">
    <property type="term" value="F:acyltransferase activity, transferring groups other than amino-acyl groups"/>
    <property type="evidence" value="ECO:0007669"/>
    <property type="project" value="InterPro"/>
</dbReference>
<keyword evidence="2" id="KW-1185">Reference proteome</keyword>
<dbReference type="Proteomes" id="UP000085678">
    <property type="component" value="Unplaced"/>
</dbReference>
<protein>
    <submittedName>
        <fullName evidence="3">Uncharacterized protein LOC106160862</fullName>
    </submittedName>
</protein>
<dbReference type="SUPFAM" id="SSF55729">
    <property type="entry name" value="Acyl-CoA N-acyltransferases (Nat)"/>
    <property type="match status" value="1"/>
</dbReference>
<gene>
    <name evidence="3" type="primary">LOC106160862</name>
</gene>
<organism evidence="2 3">
    <name type="scientific">Lingula anatina</name>
    <name type="common">Brachiopod</name>
    <name type="synonym">Lingula unguis</name>
    <dbReference type="NCBI Taxonomy" id="7574"/>
    <lineage>
        <taxon>Eukaryota</taxon>
        <taxon>Metazoa</taxon>
        <taxon>Spiralia</taxon>
        <taxon>Lophotrochozoa</taxon>
        <taxon>Brachiopoda</taxon>
        <taxon>Linguliformea</taxon>
        <taxon>Lingulata</taxon>
        <taxon>Lingulida</taxon>
        <taxon>Linguloidea</taxon>
        <taxon>Lingulidae</taxon>
        <taxon>Lingula</taxon>
    </lineage>
</organism>
<dbReference type="Pfam" id="PF13508">
    <property type="entry name" value="Acetyltransf_7"/>
    <property type="match status" value="1"/>
</dbReference>
<dbReference type="OrthoDB" id="5771378at2759"/>